<organism evidence="3 4">
    <name type="scientific">Candidatus Nanohalococcus occultus</name>
    <dbReference type="NCBI Taxonomy" id="2978047"/>
    <lineage>
        <taxon>Archaea</taxon>
        <taxon>Candidatus Nanohalarchaeota</taxon>
        <taxon>Candidatus Nanohalarchaeota incertae sedis</taxon>
        <taxon>Candidatus Nanohalococcus</taxon>
    </lineage>
</organism>
<dbReference type="Proteomes" id="UP001218034">
    <property type="component" value="Chromosome"/>
</dbReference>
<feature type="region of interest" description="Disordered" evidence="1">
    <location>
        <begin position="1"/>
        <end position="21"/>
    </location>
</feature>
<accession>A0ABY8CEJ7</accession>
<sequence>MAKRSDNGDWEFPGGKQEDGEIILETAERKIREELNLFPGDRAFQ</sequence>
<evidence type="ECO:0000313" key="3">
    <source>
        <dbReference type="EMBL" id="WEL19649.1"/>
    </source>
</evidence>
<dbReference type="Pfam" id="PF00293">
    <property type="entry name" value="NUDIX"/>
    <property type="match status" value="1"/>
</dbReference>
<evidence type="ECO:0000256" key="1">
    <source>
        <dbReference type="SAM" id="MobiDB-lite"/>
    </source>
</evidence>
<name>A0ABY8CEJ7_9ARCH</name>
<dbReference type="Gene3D" id="3.90.79.10">
    <property type="entry name" value="Nucleoside Triphosphate Pyrophosphohydrolase"/>
    <property type="match status" value="1"/>
</dbReference>
<gene>
    <name evidence="3" type="ORF">SVXNc_0635</name>
</gene>
<dbReference type="InterPro" id="IPR000086">
    <property type="entry name" value="NUDIX_hydrolase_dom"/>
</dbReference>
<evidence type="ECO:0000259" key="2">
    <source>
        <dbReference type="PROSITE" id="PS51462"/>
    </source>
</evidence>
<protein>
    <recommendedName>
        <fullName evidence="2">Nudix hydrolase domain-containing protein</fullName>
    </recommendedName>
</protein>
<reference evidence="3 4" key="1">
    <citation type="submission" date="2022-09" db="EMBL/GenBank/DDBJ databases">
        <title>Xylan utilization by haloarchaea-nanohaloarchaea associations.</title>
        <authorList>
            <person name="Yakimov M."/>
        </authorList>
    </citation>
    <scope>NUCLEOTIDE SEQUENCE [LARGE SCALE GENOMIC DNA]</scope>
    <source>
        <strain evidence="3 4">SVXNc</strain>
    </source>
</reference>
<dbReference type="SUPFAM" id="SSF55811">
    <property type="entry name" value="Nudix"/>
    <property type="match status" value="1"/>
</dbReference>
<proteinExistence type="predicted"/>
<dbReference type="EMBL" id="CP104395">
    <property type="protein sequence ID" value="WEL19649.1"/>
    <property type="molecule type" value="Genomic_DNA"/>
</dbReference>
<feature type="domain" description="Nudix hydrolase" evidence="2">
    <location>
        <begin position="1"/>
        <end position="45"/>
    </location>
</feature>
<dbReference type="InterPro" id="IPR015797">
    <property type="entry name" value="NUDIX_hydrolase-like_dom_sf"/>
</dbReference>
<evidence type="ECO:0000313" key="4">
    <source>
        <dbReference type="Proteomes" id="UP001218034"/>
    </source>
</evidence>
<dbReference type="PROSITE" id="PS51462">
    <property type="entry name" value="NUDIX"/>
    <property type="match status" value="1"/>
</dbReference>
<keyword evidence="4" id="KW-1185">Reference proteome</keyword>